<organism evidence="1 2">
    <name type="scientific">Clostridium liquoris</name>
    <dbReference type="NCBI Taxonomy" id="1289519"/>
    <lineage>
        <taxon>Bacteria</taxon>
        <taxon>Bacillati</taxon>
        <taxon>Bacillota</taxon>
        <taxon>Clostridia</taxon>
        <taxon>Eubacteriales</taxon>
        <taxon>Clostridiaceae</taxon>
        <taxon>Clostridium</taxon>
    </lineage>
</organism>
<evidence type="ECO:0000313" key="2">
    <source>
        <dbReference type="Proteomes" id="UP000239706"/>
    </source>
</evidence>
<comment type="caution">
    <text evidence="1">The sequence shown here is derived from an EMBL/GenBank/DDBJ whole genome shotgun (WGS) entry which is preliminary data.</text>
</comment>
<gene>
    <name evidence="1" type="ORF">CLLI_05770</name>
</gene>
<proteinExistence type="predicted"/>
<dbReference type="Proteomes" id="UP000239706">
    <property type="component" value="Unassembled WGS sequence"/>
</dbReference>
<dbReference type="EMBL" id="PVXO01000009">
    <property type="protein sequence ID" value="PRR80193.1"/>
    <property type="molecule type" value="Genomic_DNA"/>
</dbReference>
<name>A0A2T0B8Q2_9CLOT</name>
<evidence type="ECO:0000313" key="1">
    <source>
        <dbReference type="EMBL" id="PRR80193.1"/>
    </source>
</evidence>
<accession>A0A2T0B8Q2</accession>
<reference evidence="1 2" key="1">
    <citation type="submission" date="2018-03" db="EMBL/GenBank/DDBJ databases">
        <title>Genome sequence of Clostridium liquoris DSM 100320.</title>
        <authorList>
            <person name="Poehlein A."/>
            <person name="Daniel R."/>
        </authorList>
    </citation>
    <scope>NUCLEOTIDE SEQUENCE [LARGE SCALE GENOMIC DNA]</scope>
    <source>
        <strain evidence="1 2">DSM 100320</strain>
    </source>
</reference>
<protein>
    <submittedName>
        <fullName evidence="1">Uncharacterized protein</fullName>
    </submittedName>
</protein>
<sequence>MGSHLDVWLDYITIRINPIDKVKIEKFEHIKSYELPSYYQNIIKKKLS</sequence>
<keyword evidence="2" id="KW-1185">Reference proteome</keyword>
<dbReference type="AlphaFoldDB" id="A0A2T0B8Q2"/>